<dbReference type="NCBIfam" id="TIGR03696">
    <property type="entry name" value="Rhs_assc_core"/>
    <property type="match status" value="1"/>
</dbReference>
<dbReference type="InterPro" id="IPR050708">
    <property type="entry name" value="T6SS_VgrG/RHS"/>
</dbReference>
<proteinExistence type="predicted"/>
<dbReference type="EMBL" id="BOOZ01000028">
    <property type="protein sequence ID" value="GIJ11217.1"/>
    <property type="molecule type" value="Genomic_DNA"/>
</dbReference>
<evidence type="ECO:0000313" key="6">
    <source>
        <dbReference type="EMBL" id="GIJ11217.1"/>
    </source>
</evidence>
<dbReference type="InterPro" id="IPR056823">
    <property type="entry name" value="TEN-like_YD-shell"/>
</dbReference>
<evidence type="ECO:0000259" key="5">
    <source>
        <dbReference type="Pfam" id="PF25023"/>
    </source>
</evidence>
<comment type="caution">
    <text evidence="6">The sequence shown here is derived from an EMBL/GenBank/DDBJ whole genome shotgun (WGS) entry which is preliminary data.</text>
</comment>
<dbReference type="InterPro" id="IPR006530">
    <property type="entry name" value="YD"/>
</dbReference>
<dbReference type="PANTHER" id="PTHR32305:SF15">
    <property type="entry name" value="PROTEIN RHSA-RELATED"/>
    <property type="match status" value="1"/>
</dbReference>
<evidence type="ECO:0000259" key="4">
    <source>
        <dbReference type="Pfam" id="PF20148"/>
    </source>
</evidence>
<dbReference type="Pfam" id="PF25023">
    <property type="entry name" value="TEN_YD-shell"/>
    <property type="match status" value="1"/>
</dbReference>
<feature type="transmembrane region" description="Helical" evidence="3">
    <location>
        <begin position="987"/>
        <end position="1007"/>
    </location>
</feature>
<name>A0ABQ4I020_9ACTN</name>
<keyword evidence="3" id="KW-0472">Membrane</keyword>
<evidence type="ECO:0000256" key="2">
    <source>
        <dbReference type="SAM" id="MobiDB-lite"/>
    </source>
</evidence>
<dbReference type="Pfam" id="PF20148">
    <property type="entry name" value="DUF6531"/>
    <property type="match status" value="1"/>
</dbReference>
<dbReference type="Proteomes" id="UP000647017">
    <property type="component" value="Unassembled WGS sequence"/>
</dbReference>
<dbReference type="InterPro" id="IPR045351">
    <property type="entry name" value="DUF6531"/>
</dbReference>
<accession>A0ABQ4I020</accession>
<dbReference type="NCBIfam" id="TIGR01643">
    <property type="entry name" value="YD_repeat_2x"/>
    <property type="match status" value="1"/>
</dbReference>
<feature type="transmembrane region" description="Helical" evidence="3">
    <location>
        <begin position="1038"/>
        <end position="1061"/>
    </location>
</feature>
<feature type="compositionally biased region" description="Polar residues" evidence="2">
    <location>
        <begin position="351"/>
        <end position="392"/>
    </location>
</feature>
<reference evidence="6 7" key="1">
    <citation type="submission" date="2021-01" db="EMBL/GenBank/DDBJ databases">
        <title>Whole genome shotgun sequence of Verrucosispora andamanensis NBRC 109075.</title>
        <authorList>
            <person name="Komaki H."/>
            <person name="Tamura T."/>
        </authorList>
    </citation>
    <scope>NUCLEOTIDE SEQUENCE [LARGE SCALE GENOMIC DNA]</scope>
    <source>
        <strain evidence="6 7">NBRC 109075</strain>
    </source>
</reference>
<evidence type="ECO:0000256" key="1">
    <source>
        <dbReference type="ARBA" id="ARBA00022737"/>
    </source>
</evidence>
<keyword evidence="3" id="KW-1133">Transmembrane helix</keyword>
<keyword evidence="7" id="KW-1185">Reference proteome</keyword>
<protein>
    <submittedName>
        <fullName evidence="6">Type IV secretion protein Rhs</fullName>
    </submittedName>
</protein>
<feature type="compositionally biased region" description="Low complexity" evidence="2">
    <location>
        <begin position="393"/>
        <end position="415"/>
    </location>
</feature>
<gene>
    <name evidence="6" type="ORF">Van01_44310</name>
</gene>
<feature type="region of interest" description="Disordered" evidence="2">
    <location>
        <begin position="456"/>
        <end position="475"/>
    </location>
</feature>
<dbReference type="PANTHER" id="PTHR32305">
    <property type="match status" value="1"/>
</dbReference>
<evidence type="ECO:0000256" key="3">
    <source>
        <dbReference type="SAM" id="Phobius"/>
    </source>
</evidence>
<evidence type="ECO:0000313" key="7">
    <source>
        <dbReference type="Proteomes" id="UP000647017"/>
    </source>
</evidence>
<sequence>MSPQSGPNVWLFDSATQPAARAMVAGAAPSVPKGTGPVRNGTQLSFSLTDRLQAKVNVGSGNLLLTSTELTLPGIAENVTLGASFNSLLLGSDIANGAHGPGWRTRSGVDVRLIEATDDNSVTYVAADGVVGKFTASGSGYTSPGEFKAQLARNGTGWKLTENDSGKELFFTSDGVLDKTEDRNDNVVDFSYSGGKMSTVTSDRGVGSVRTAAVTYTGDRLTRYRHTGSDGNWRDVSYVYDANNRLKTIQSATWRKVSFEYDGSGDLTKIIMEDDTFVTITYDGQHRVTSLTQVTDNATMKGSTTRLAYTSSTVTDVADPRQDLSLPVTSVPRTTYELNSNKRVTKVTDPAGNSRSKTYTPFSDVATSVSAEGGTTTNTHGANSGQSQTKSESPTGASASAAYANTATSTNPTANFQPSSSINTQGNSSTYTYNGAGNKTSSTDALAAEAKVDYNSDGTVKSSTDPGNGTNATTYSYDSDKQLKTMTPPTGNTLSAKTFTYDTYGRLRTETAGGCTTTYEYSLDDRLTKTSYSGCATTGTVTYEHGGSGNLLIRTDATGTTIYQYDQLNRLRKRTAPGAPEQTYRPDAAGNLDELIDGRGTTKYYYNTRNWLVRMDTAGGTRYNFAYDKDGNRTNMWFATNDTNSTWALRVTTTYDKSDRPKRITATRNSTTPATVFDATYCYAKYVSGQPCSTAKADDTGIRQWQKNEANGQVTQYTYDKGDRLTKAANHHSKTYDYTYDTNGNRETVKVDGTTTQTLTYNSANQVTTANNTYDTRGNQTRTSTPAVSGIGYNAARQMTTATTTGTTTYGYAGTDQVELTRAGGINLTYGYEDQHGMPWLQSWKNGVNLNAYVERDGLGTPLGLRIGTTDHAFVLDGLGSVVAAVKADGSLSASYTYDPYGNILGASETGLGQANILRYAGGTYDPATGYTKFGQRWYNPTQGRFTQQDNLSFIGNPGNGNRYAYAGANPTTFIDPTGMVTEGESLNAMGMILGTVVALGVGGLLTGGFGVPVIVASMVAGCAGGMTSNVISTNGDVSASGLGLTCAVGAVMGLAGGVFVKGGFKG</sequence>
<feature type="domain" description="DUF6531" evidence="4">
    <location>
        <begin position="55"/>
        <end position="133"/>
    </location>
</feature>
<dbReference type="InterPro" id="IPR022385">
    <property type="entry name" value="Rhs_assc_core"/>
</dbReference>
<dbReference type="Gene3D" id="2.180.10.10">
    <property type="entry name" value="RHS repeat-associated core"/>
    <property type="match status" value="2"/>
</dbReference>
<feature type="region of interest" description="Disordered" evidence="2">
    <location>
        <begin position="341"/>
        <end position="427"/>
    </location>
</feature>
<organism evidence="6 7">
    <name type="scientific">Micromonospora andamanensis</name>
    <dbReference type="NCBI Taxonomy" id="1287068"/>
    <lineage>
        <taxon>Bacteria</taxon>
        <taxon>Bacillati</taxon>
        <taxon>Actinomycetota</taxon>
        <taxon>Actinomycetes</taxon>
        <taxon>Micromonosporales</taxon>
        <taxon>Micromonosporaceae</taxon>
        <taxon>Micromonospora</taxon>
    </lineage>
</organism>
<keyword evidence="3" id="KW-0812">Transmembrane</keyword>
<feature type="compositionally biased region" description="Polar residues" evidence="2">
    <location>
        <begin position="416"/>
        <end position="427"/>
    </location>
</feature>
<keyword evidence="1" id="KW-0677">Repeat</keyword>
<feature type="domain" description="Teneurin-like YD-shell" evidence="5">
    <location>
        <begin position="707"/>
        <end position="971"/>
    </location>
</feature>